<dbReference type="Pfam" id="PF12960">
    <property type="entry name" value="DUF3849"/>
    <property type="match status" value="1"/>
</dbReference>
<evidence type="ECO:0000259" key="5">
    <source>
        <dbReference type="Pfam" id="PF18830"/>
    </source>
</evidence>
<feature type="compositionally biased region" description="Polar residues" evidence="1">
    <location>
        <begin position="1062"/>
        <end position="1074"/>
    </location>
</feature>
<feature type="region of interest" description="Disordered" evidence="1">
    <location>
        <begin position="1042"/>
        <end position="1109"/>
    </location>
</feature>
<dbReference type="GO" id="GO:0003697">
    <property type="term" value="F:single-stranded DNA binding"/>
    <property type="evidence" value="ECO:0007669"/>
    <property type="project" value="InterPro"/>
</dbReference>
<feature type="domain" description="DUF3849" evidence="3">
    <location>
        <begin position="437"/>
        <end position="560"/>
    </location>
</feature>
<evidence type="ECO:0000313" key="7">
    <source>
        <dbReference type="EMBL" id="HJB28564.1"/>
    </source>
</evidence>
<proteinExistence type="predicted"/>
<reference evidence="7" key="1">
    <citation type="journal article" date="2021" name="PeerJ">
        <title>Extensive microbial diversity within the chicken gut microbiome revealed by metagenomics and culture.</title>
        <authorList>
            <person name="Gilroy R."/>
            <person name="Ravi A."/>
            <person name="Getino M."/>
            <person name="Pursley I."/>
            <person name="Horton D.L."/>
            <person name="Alikhan N.F."/>
            <person name="Baker D."/>
            <person name="Gharbi K."/>
            <person name="Hall N."/>
            <person name="Watson M."/>
            <person name="Adriaenssens E.M."/>
            <person name="Foster-Nyarko E."/>
            <person name="Jarju S."/>
            <person name="Secka A."/>
            <person name="Antonio M."/>
            <person name="Oren A."/>
            <person name="Chaudhuri R.R."/>
            <person name="La Ragione R."/>
            <person name="Hildebrand F."/>
            <person name="Pallen M.J."/>
        </authorList>
    </citation>
    <scope>NUCLEOTIDE SEQUENCE</scope>
    <source>
        <strain evidence="7">ChiSjej1B19-5720</strain>
    </source>
</reference>
<dbReference type="AlphaFoldDB" id="A0A9D2LSS1"/>
<dbReference type="InterPro" id="IPR013610">
    <property type="entry name" value="ArdC_N"/>
</dbReference>
<sequence length="1109" mass="127723">MAEKDRNQRMKEITERLEQGVKDIFTSEMYANYLRTMSQFHSYSFNNTLLIHLQKPEASLVAGYQTWQKKFHRQVRRGEKGIQIIAPAPIRTREEIEKVDPATMEPVLKPDGTPEMEEVEYTIPRFRVTTVFDVSQTEGEPLPELETPELLGSVENYEIFMQAIRDISPVPIRFDEIESGAKGYYSSVDKEIVIQESMSESQTMKTGIHEVTHAKLHDRDIMEKMDEKKDQMTREVEAESVAYTVCQYFGLDTSDYSFPYIAGWSSDKDMKELRSSMDTIRRVSGEFIDQMMNRMQAIRREAQRHQENALFEEPQDRYGIYQLREDGDGAAYRFMGMAYLQAEGMAVDGADYQFVYGDELQEGDTLETLYTKFNMDHPADYTGHSLSVSDVVILKKDGELTAHYVDSFGYQELPEFVQQRQKIQEIQAEQKTYPPLYLSDLSYASEHENADAYLDSRKLNLECKQAIEASIGSHFDGYHLEQNAAADVVEAYGAERVSFVLACTVQHLRSDGRFSKGTKEWADGFIIPENFSRGMDLNADYIVTSHPAVLDGFIDLARKEMGDQEREKEKPVEQINPQTKGLLVEGHFGTWHTAEEREIAGETFFRMEHDEYGDTVAGIIINADGKLVAEDLEHGFDTGAMEAITEYLYEKVPEPFIKQFYVVNDAYGITTEPEYQFFHTLDEAISAYHQLPNHLEKHLGMESAEPVPSRMTLLKCRNGIDQLEDIEKSSLSGKWINQEVAQAQRKVELYLDNRDTEVAYCLGDVQRYFFIQTGTEGYDYTIYDAGFKEIDGGIFDNMDVSMEEAVTQILDDYGLAQKRREVIDCENFLDKVQEAEVTHETIQMAKPSFQNPRILAEELDQFQYDNDFYEYQDQVENRETHIKEIEELICDGKTNVIQGWLQNYIEENNDQENILRAEQLLRKFQQMPAGIEDVPPIEEAKITFYAAECMEFPVLGEYHDNLTLADAYEKYRAIPSERIHGIKGIGFRLEDGSMYDGEYELMRGGVISKDMIDLIPHYKESPLVQKAVSDLETMLLMDRQEEAEKHQSVGRKIDTGEKNRQPVKQKTGTKQSVLQALKERQERIKSQNQKTLQKTEKKTQGRKKGEPEL</sequence>
<evidence type="ECO:0000313" key="8">
    <source>
        <dbReference type="Proteomes" id="UP000823842"/>
    </source>
</evidence>
<feature type="domain" description="YodL-like" evidence="4">
    <location>
        <begin position="318"/>
        <end position="416"/>
    </location>
</feature>
<protein>
    <submittedName>
        <fullName evidence="7">DUF3849 domain-containing protein</fullName>
    </submittedName>
</protein>
<dbReference type="InterPro" id="IPR025923">
    <property type="entry name" value="YodL-like_dom"/>
</dbReference>
<name>A0A9D2LSS1_9FIRM</name>
<feature type="compositionally biased region" description="Basic and acidic residues" evidence="1">
    <location>
        <begin position="1042"/>
        <end position="1060"/>
    </location>
</feature>
<organism evidence="7 8">
    <name type="scientific">Candidatus Blautia faecavium</name>
    <dbReference type="NCBI Taxonomy" id="2838487"/>
    <lineage>
        <taxon>Bacteria</taxon>
        <taxon>Bacillati</taxon>
        <taxon>Bacillota</taxon>
        <taxon>Clostridia</taxon>
        <taxon>Lachnospirales</taxon>
        <taxon>Lachnospiraceae</taxon>
        <taxon>Blautia</taxon>
    </lineage>
</organism>
<evidence type="ECO:0000259" key="2">
    <source>
        <dbReference type="Pfam" id="PF08401"/>
    </source>
</evidence>
<dbReference type="InterPro" id="IPR040568">
    <property type="entry name" value="LPD16"/>
</dbReference>
<dbReference type="Pfam" id="PF18832">
    <property type="entry name" value="LPD18"/>
    <property type="match status" value="1"/>
</dbReference>
<dbReference type="Pfam" id="PF14191">
    <property type="entry name" value="YodL"/>
    <property type="match status" value="1"/>
</dbReference>
<evidence type="ECO:0000256" key="1">
    <source>
        <dbReference type="SAM" id="MobiDB-lite"/>
    </source>
</evidence>
<accession>A0A9D2LSS1</accession>
<dbReference type="Pfam" id="PF08401">
    <property type="entry name" value="ArdcN"/>
    <property type="match status" value="1"/>
</dbReference>
<comment type="caution">
    <text evidence="7">The sequence shown here is derived from an EMBL/GenBank/DDBJ whole genome shotgun (WGS) entry which is preliminary data.</text>
</comment>
<reference evidence="7" key="2">
    <citation type="submission" date="2021-04" db="EMBL/GenBank/DDBJ databases">
        <authorList>
            <person name="Gilroy R."/>
        </authorList>
    </citation>
    <scope>NUCLEOTIDE SEQUENCE</scope>
    <source>
        <strain evidence="7">ChiSjej1B19-5720</strain>
    </source>
</reference>
<feature type="compositionally biased region" description="Basic and acidic residues" evidence="1">
    <location>
        <begin position="1093"/>
        <end position="1109"/>
    </location>
</feature>
<feature type="domain" description="N-terminal" evidence="2">
    <location>
        <begin position="7"/>
        <end position="132"/>
    </location>
</feature>
<feature type="domain" description="Large polyvalent protein-associated" evidence="5">
    <location>
        <begin position="753"/>
        <end position="835"/>
    </location>
</feature>
<dbReference type="InterPro" id="IPR041258">
    <property type="entry name" value="LPD18"/>
</dbReference>
<evidence type="ECO:0000259" key="3">
    <source>
        <dbReference type="Pfam" id="PF12960"/>
    </source>
</evidence>
<dbReference type="Proteomes" id="UP000823842">
    <property type="component" value="Unassembled WGS sequence"/>
</dbReference>
<dbReference type="EMBL" id="DWYZ01000139">
    <property type="protein sequence ID" value="HJB28564.1"/>
    <property type="molecule type" value="Genomic_DNA"/>
</dbReference>
<feature type="domain" description="Large polyvalent protein-associated" evidence="6">
    <location>
        <begin position="574"/>
        <end position="654"/>
    </location>
</feature>
<gene>
    <name evidence="7" type="ORF">IAA06_07185</name>
</gene>
<dbReference type="Gene3D" id="1.10.10.2910">
    <property type="match status" value="1"/>
</dbReference>
<evidence type="ECO:0000259" key="6">
    <source>
        <dbReference type="Pfam" id="PF18832"/>
    </source>
</evidence>
<dbReference type="InterPro" id="IPR024383">
    <property type="entry name" value="DUF3849"/>
</dbReference>
<evidence type="ECO:0000259" key="4">
    <source>
        <dbReference type="Pfam" id="PF14191"/>
    </source>
</evidence>
<dbReference type="Pfam" id="PF18830">
    <property type="entry name" value="LPD16"/>
    <property type="match status" value="1"/>
</dbReference>